<reference evidence="4" key="1">
    <citation type="submission" date="2023-03" db="UniProtKB">
        <authorList>
            <consortium name="EnsemblPlants"/>
        </authorList>
    </citation>
    <scope>IDENTIFICATION</scope>
</reference>
<name>A0A9I9DQE5_CUCME</name>
<dbReference type="Gene3D" id="3.30.530.20">
    <property type="match status" value="1"/>
</dbReference>
<protein>
    <recommendedName>
        <fullName evidence="3">Bet v I/Major latex protein domain-containing protein</fullName>
    </recommendedName>
</protein>
<dbReference type="RefSeq" id="XP_008459187.2">
    <property type="nucleotide sequence ID" value="XM_008460965.3"/>
</dbReference>
<gene>
    <name evidence="4" type="primary">103498385</name>
</gene>
<evidence type="ECO:0000256" key="1">
    <source>
        <dbReference type="ARBA" id="ARBA00009744"/>
    </source>
</evidence>
<sequence length="182" mass="20521">MVLGKNKLHIYLSECASSCRKRSNKKMVSELIDETEIQAPAAKVWEIYGTVEFGNFLLHHVPHVVQKIEFLEGNGGEGTLLYVTFAPGLGGMRYKEKFTKVDNENRIKIAEMVEGGYLDLGFTLYRFRFEIIEKNEESCIVKSSVQYELKEEAASNASLATVQPLKEVAQAVNNYFLNKSTA</sequence>
<evidence type="ECO:0000313" key="4">
    <source>
        <dbReference type="EnsemblPlants" id="MELO3C021886.2.1"/>
    </source>
</evidence>
<dbReference type="CDD" id="cd07816">
    <property type="entry name" value="Bet_v1-like"/>
    <property type="match status" value="1"/>
</dbReference>
<dbReference type="InterPro" id="IPR023393">
    <property type="entry name" value="START-like_dom_sf"/>
</dbReference>
<comment type="similarity">
    <text evidence="1">Belongs to the BetVI family.</text>
</comment>
<dbReference type="eggNOG" id="ENOG502S1E8">
    <property type="taxonomic scope" value="Eukaryota"/>
</dbReference>
<dbReference type="InterPro" id="IPR050279">
    <property type="entry name" value="Plant_def-hormone_signal"/>
</dbReference>
<evidence type="ECO:0000256" key="2">
    <source>
        <dbReference type="ARBA" id="ARBA00022589"/>
    </source>
</evidence>
<accession>A0A9I9DQE5</accession>
<dbReference type="PANTHER" id="PTHR31213">
    <property type="entry name" value="OS08G0374000 PROTEIN-RELATED"/>
    <property type="match status" value="1"/>
</dbReference>
<dbReference type="PANTHER" id="PTHR31213:SF19">
    <property type="entry name" value="BET V I_MAJOR LATEX PROTEIN DOMAIN-CONTAINING PROTEIN"/>
    <property type="match status" value="1"/>
</dbReference>
<dbReference type="Pfam" id="PF00407">
    <property type="entry name" value="Bet_v_1"/>
    <property type="match status" value="1"/>
</dbReference>
<feature type="domain" description="Bet v I/Major latex protein" evidence="3">
    <location>
        <begin position="27"/>
        <end position="178"/>
    </location>
</feature>
<organism evidence="4">
    <name type="scientific">Cucumis melo</name>
    <name type="common">Muskmelon</name>
    <dbReference type="NCBI Taxonomy" id="3656"/>
    <lineage>
        <taxon>Eukaryota</taxon>
        <taxon>Viridiplantae</taxon>
        <taxon>Streptophyta</taxon>
        <taxon>Embryophyta</taxon>
        <taxon>Tracheophyta</taxon>
        <taxon>Spermatophyta</taxon>
        <taxon>Magnoliopsida</taxon>
        <taxon>eudicotyledons</taxon>
        <taxon>Gunneridae</taxon>
        <taxon>Pentapetalae</taxon>
        <taxon>rosids</taxon>
        <taxon>fabids</taxon>
        <taxon>Cucurbitales</taxon>
        <taxon>Cucurbitaceae</taxon>
        <taxon>Benincaseae</taxon>
        <taxon>Cucumis</taxon>
    </lineage>
</organism>
<dbReference type="SUPFAM" id="SSF55961">
    <property type="entry name" value="Bet v1-like"/>
    <property type="match status" value="1"/>
</dbReference>
<proteinExistence type="inferred from homology"/>
<keyword evidence="2" id="KW-0017">Alkaloid metabolism</keyword>
<dbReference type="InterPro" id="IPR000916">
    <property type="entry name" value="Bet_v_I/MLP"/>
</dbReference>
<dbReference type="EnsemblPlants" id="MELO3C021886.2.1">
    <property type="protein sequence ID" value="MELO3C021886.2.1"/>
    <property type="gene ID" value="MELO3C021886.2"/>
</dbReference>
<evidence type="ECO:0000259" key="3">
    <source>
        <dbReference type="Pfam" id="PF00407"/>
    </source>
</evidence>